<dbReference type="EMBL" id="CP026605">
    <property type="protein sequence ID" value="AWB69228.1"/>
    <property type="molecule type" value="Genomic_DNA"/>
</dbReference>
<sequence length="44" mass="5257">MGVWLNWLNSIVVYTERDGDIIRIISARKATKQEVKRYEQSFKN</sequence>
<evidence type="ECO:0008006" key="3">
    <source>
        <dbReference type="Google" id="ProtNLM"/>
    </source>
</evidence>
<proteinExistence type="predicted"/>
<reference evidence="1 2" key="1">
    <citation type="submission" date="2018-01" db="EMBL/GenBank/DDBJ databases">
        <title>Genome sequence of a Cantenovulum-like bacteria.</title>
        <authorList>
            <person name="Tan W.R."/>
            <person name="Lau N.-S."/>
            <person name="Go F."/>
            <person name="Amirul A.-A.A."/>
        </authorList>
    </citation>
    <scope>NUCLEOTIDE SEQUENCE [LARGE SCALE GENOMIC DNA]</scope>
    <source>
        <strain evidence="1 2">CCB-QB4</strain>
        <plasmid evidence="2">Plasmid unnamed1</plasmid>
    </source>
</reference>
<organism evidence="1 2">
    <name type="scientific">Saccharobesus litoralis</name>
    <dbReference type="NCBI Taxonomy" id="2172099"/>
    <lineage>
        <taxon>Bacteria</taxon>
        <taxon>Pseudomonadati</taxon>
        <taxon>Pseudomonadota</taxon>
        <taxon>Gammaproteobacteria</taxon>
        <taxon>Alteromonadales</taxon>
        <taxon>Alteromonadaceae</taxon>
        <taxon>Saccharobesus</taxon>
    </lineage>
</organism>
<dbReference type="Proteomes" id="UP000244441">
    <property type="component" value="Plasmid unnamed1"/>
</dbReference>
<keyword evidence="2" id="KW-1185">Reference proteome</keyword>
<gene>
    <name evidence="1" type="ORF">C2869_22260</name>
</gene>
<geneLocation type="plasmid" evidence="1">
    <name>unnamed1</name>
</geneLocation>
<protein>
    <recommendedName>
        <fullName evidence="3">BrnT family toxin</fullName>
    </recommendedName>
</protein>
<name>A0A2S0VYF9_9ALTE</name>
<accession>A0A2S0VYF9</accession>
<dbReference type="OrthoDB" id="9802417at2"/>
<dbReference type="Gene3D" id="3.10.450.530">
    <property type="entry name" value="Ribonuclease toxin, BrnT, of type II toxin-antitoxin system"/>
    <property type="match status" value="1"/>
</dbReference>
<evidence type="ECO:0000313" key="2">
    <source>
        <dbReference type="Proteomes" id="UP000244441"/>
    </source>
</evidence>
<evidence type="ECO:0000313" key="1">
    <source>
        <dbReference type="EMBL" id="AWB69228.1"/>
    </source>
</evidence>
<dbReference type="InterPro" id="IPR038573">
    <property type="entry name" value="BrnT_sf"/>
</dbReference>
<keyword evidence="1" id="KW-0614">Plasmid</keyword>
<dbReference type="KEGG" id="cate:C2869_22260"/>
<dbReference type="AlphaFoldDB" id="A0A2S0VYF9"/>